<dbReference type="AlphaFoldDB" id="A0AB38FP36"/>
<protein>
    <submittedName>
        <fullName evidence="1">Transposase</fullName>
    </submittedName>
</protein>
<evidence type="ECO:0000313" key="2">
    <source>
        <dbReference type="Proteomes" id="UP000251211"/>
    </source>
</evidence>
<organism evidence="1 2">
    <name type="scientific">Rhodococcus wratislaviensis</name>
    <name type="common">Tsukamurella wratislaviensis</name>
    <dbReference type="NCBI Taxonomy" id="44752"/>
    <lineage>
        <taxon>Bacteria</taxon>
        <taxon>Bacillati</taxon>
        <taxon>Actinomycetota</taxon>
        <taxon>Actinomycetes</taxon>
        <taxon>Mycobacteriales</taxon>
        <taxon>Nocardiaceae</taxon>
        <taxon>Rhodococcus</taxon>
    </lineage>
</organism>
<dbReference type="Proteomes" id="UP000251211">
    <property type="component" value="Unassembled WGS sequence"/>
</dbReference>
<evidence type="ECO:0000313" key="1">
    <source>
        <dbReference type="EMBL" id="SPZ43254.1"/>
    </source>
</evidence>
<dbReference type="RefSeq" id="WP_112302333.1">
    <property type="nucleotide sequence ID" value="NZ_QTTP01000001.1"/>
</dbReference>
<comment type="caution">
    <text evidence="1">The sequence shown here is derived from an EMBL/GenBank/DDBJ whole genome shotgun (WGS) entry which is preliminary data.</text>
</comment>
<proteinExistence type="predicted"/>
<sequence length="115" mass="12863">MTMVADTVDAVIGGDTPRHTRTGDDHTERRNFSDALVWIAEHAPGPRVVVGLEGTRRYGIDLARVLTGAGLTIVEVECPRRQTRRRGKSDPEIRRSLERYTARELFRTLNAAVAH</sequence>
<gene>
    <name evidence="1" type="ORF">NCTC13229_06789</name>
</gene>
<name>A0AB38FP36_RHOWR</name>
<reference evidence="1 2" key="1">
    <citation type="submission" date="2018-06" db="EMBL/GenBank/DDBJ databases">
        <authorList>
            <consortium name="Pathogen Informatics"/>
            <person name="Doyle S."/>
        </authorList>
    </citation>
    <scope>NUCLEOTIDE SEQUENCE [LARGE SCALE GENOMIC DNA]</scope>
    <source>
        <strain evidence="1 2">NCTC13229</strain>
    </source>
</reference>
<dbReference type="EMBL" id="UAUI01000028">
    <property type="protein sequence ID" value="SPZ43254.1"/>
    <property type="molecule type" value="Genomic_DNA"/>
</dbReference>
<accession>A0AB38FP36</accession>